<dbReference type="AlphaFoldDB" id="A0A1I6LQ13"/>
<keyword evidence="5" id="KW-1185">Reference proteome</keyword>
<dbReference type="PANTHER" id="PTHR12184">
    <property type="entry name" value="UBIQUINOL-CYTOCHROME C REDUCTASE COMPLEX ASSEMBLY FACTOR 1 FAMILY MEMBER"/>
    <property type="match status" value="1"/>
</dbReference>
<proteinExistence type="inferred from homology"/>
<dbReference type="Pfam" id="PF03981">
    <property type="entry name" value="Ubiq_cyt_C_chap"/>
    <property type="match status" value="1"/>
</dbReference>
<dbReference type="EMBL" id="FOZG01000002">
    <property type="protein sequence ID" value="SFS05352.1"/>
    <property type="molecule type" value="Genomic_DNA"/>
</dbReference>
<accession>A0A1I6LQ13</accession>
<gene>
    <name evidence="4" type="ORF">SAMN05192580_3087</name>
</gene>
<evidence type="ECO:0000256" key="1">
    <source>
        <dbReference type="ARBA" id="ARBA00006407"/>
    </source>
</evidence>
<evidence type="ECO:0000313" key="4">
    <source>
        <dbReference type="EMBL" id="SFS05352.1"/>
    </source>
</evidence>
<dbReference type="STRING" id="1166337.SAMN05192580_3087"/>
<feature type="domain" description="Ubiquinol-cytochrome c chaperone" evidence="3">
    <location>
        <begin position="36"/>
        <end position="169"/>
    </location>
</feature>
<evidence type="ECO:0000313" key="5">
    <source>
        <dbReference type="Proteomes" id="UP000198824"/>
    </source>
</evidence>
<protein>
    <submittedName>
        <fullName evidence="4">Cytochrome b pre-mRNA-processing protein 3</fullName>
    </submittedName>
</protein>
<evidence type="ECO:0000259" key="3">
    <source>
        <dbReference type="Pfam" id="PF03981"/>
    </source>
</evidence>
<dbReference type="RefSeq" id="WP_242653498.1">
    <property type="nucleotide sequence ID" value="NZ_FOZG01000002.1"/>
</dbReference>
<reference evidence="4 5" key="1">
    <citation type="submission" date="2016-10" db="EMBL/GenBank/DDBJ databases">
        <authorList>
            <person name="de Groot N.N."/>
        </authorList>
    </citation>
    <scope>NUCLEOTIDE SEQUENCE [LARGE SCALE GENOMIC DNA]</scope>
    <source>
        <strain evidence="4 5">S5-249</strain>
    </source>
</reference>
<comment type="similarity">
    <text evidence="1">Belongs to the CBP3 family.</text>
</comment>
<dbReference type="PANTHER" id="PTHR12184:SF1">
    <property type="entry name" value="UBIQUINOL-CYTOCHROME-C REDUCTASE COMPLEX ASSEMBLY FACTOR 1"/>
    <property type="match status" value="1"/>
</dbReference>
<dbReference type="InterPro" id="IPR021150">
    <property type="entry name" value="Ubiq_cyt_c_chap"/>
</dbReference>
<organism evidence="4 5">
    <name type="scientific">Sphingomonas jatrophae</name>
    <dbReference type="NCBI Taxonomy" id="1166337"/>
    <lineage>
        <taxon>Bacteria</taxon>
        <taxon>Pseudomonadati</taxon>
        <taxon>Pseudomonadota</taxon>
        <taxon>Alphaproteobacteria</taxon>
        <taxon>Sphingomonadales</taxon>
        <taxon>Sphingomonadaceae</taxon>
        <taxon>Sphingomonas</taxon>
    </lineage>
</organism>
<dbReference type="Proteomes" id="UP000198824">
    <property type="component" value="Unassembled WGS sequence"/>
</dbReference>
<sequence length="170" mass="18560">MSLLKRLFPSAPPRPAPLYAAAVAEARRRDWYAVGGAPDTFDGRFDMLAAVVALILIRLEADGEAGAADGVRLFELWVDDMDGHVRERGIGDLLVGKHVGRMVAALGGRVDAYRAGLAGDDAAFAEALRRNLWRGTPPDTARPDWMAARLRELSERLARQSRADLLEGRL</sequence>
<comment type="similarity">
    <text evidence="2">Belongs to the UPF0174 family.</text>
</comment>
<name>A0A1I6LQ13_9SPHN</name>
<evidence type="ECO:0000256" key="2">
    <source>
        <dbReference type="ARBA" id="ARBA00006436"/>
    </source>
</evidence>
<dbReference type="InterPro" id="IPR007129">
    <property type="entry name" value="Ubiqinol_cyt_c_chaperone_CPB3"/>
</dbReference>